<accession>A0A8X6WQ77</accession>
<sequence>MIGNIILCALLIEIVCFAGAEPFANETANDTEALDMRIVSDRVSSFMSRLYERSDRYELISHMLRAVAEHFFVLVYYGTP</sequence>
<gene>
    <name evidence="2" type="ORF">TNIN_180651</name>
</gene>
<evidence type="ECO:0000313" key="2">
    <source>
        <dbReference type="EMBL" id="GFY39397.1"/>
    </source>
</evidence>
<keyword evidence="1" id="KW-0732">Signal</keyword>
<dbReference type="AlphaFoldDB" id="A0A8X6WQ77"/>
<organism evidence="2 3">
    <name type="scientific">Trichonephila inaurata madagascariensis</name>
    <dbReference type="NCBI Taxonomy" id="2747483"/>
    <lineage>
        <taxon>Eukaryota</taxon>
        <taxon>Metazoa</taxon>
        <taxon>Ecdysozoa</taxon>
        <taxon>Arthropoda</taxon>
        <taxon>Chelicerata</taxon>
        <taxon>Arachnida</taxon>
        <taxon>Araneae</taxon>
        <taxon>Araneomorphae</taxon>
        <taxon>Entelegynae</taxon>
        <taxon>Araneoidea</taxon>
        <taxon>Nephilidae</taxon>
        <taxon>Trichonephila</taxon>
        <taxon>Trichonephila inaurata</taxon>
    </lineage>
</organism>
<feature type="signal peptide" evidence="1">
    <location>
        <begin position="1"/>
        <end position="20"/>
    </location>
</feature>
<dbReference type="EMBL" id="BMAV01001366">
    <property type="protein sequence ID" value="GFY39397.1"/>
    <property type="molecule type" value="Genomic_DNA"/>
</dbReference>
<proteinExistence type="predicted"/>
<protein>
    <submittedName>
        <fullName evidence="2">Uncharacterized protein</fullName>
    </submittedName>
</protein>
<evidence type="ECO:0000256" key="1">
    <source>
        <dbReference type="SAM" id="SignalP"/>
    </source>
</evidence>
<dbReference type="OrthoDB" id="6423190at2759"/>
<name>A0A8X6WQ77_9ARAC</name>
<keyword evidence="3" id="KW-1185">Reference proteome</keyword>
<comment type="caution">
    <text evidence="2">The sequence shown here is derived from an EMBL/GenBank/DDBJ whole genome shotgun (WGS) entry which is preliminary data.</text>
</comment>
<feature type="chain" id="PRO_5036442825" evidence="1">
    <location>
        <begin position="21"/>
        <end position="80"/>
    </location>
</feature>
<reference evidence="2" key="1">
    <citation type="submission" date="2020-08" db="EMBL/GenBank/DDBJ databases">
        <title>Multicomponent nature underlies the extraordinary mechanical properties of spider dragline silk.</title>
        <authorList>
            <person name="Kono N."/>
            <person name="Nakamura H."/>
            <person name="Mori M."/>
            <person name="Yoshida Y."/>
            <person name="Ohtoshi R."/>
            <person name="Malay A.D."/>
            <person name="Moran D.A.P."/>
            <person name="Tomita M."/>
            <person name="Numata K."/>
            <person name="Arakawa K."/>
        </authorList>
    </citation>
    <scope>NUCLEOTIDE SEQUENCE</scope>
</reference>
<dbReference type="Proteomes" id="UP000886998">
    <property type="component" value="Unassembled WGS sequence"/>
</dbReference>
<evidence type="ECO:0000313" key="3">
    <source>
        <dbReference type="Proteomes" id="UP000886998"/>
    </source>
</evidence>